<sequence length="410" mass="43271">MSTKRKAPSRIAPPVVKPSARLPTRTGIDERNADVGTGEVAYSVSAKPKADMIEISSDSEGSSEEEDDAQEDEDEEMGGAGQDEAEAEAGEKARVNGDAARPDDADAATEGTESDGENGAPSFGDLLREQQTIDVGVALAGEGAEQGSLVPQGGSRALVAPSASSLGTVLNQALRTDDTELLESCFATNDIAVVHNTIERLDSGLAGNLLVHLATRLHRRPGRAGTLMHWVQWTLVVHGGALAAQPEAMTKLASLQKVLAVRARGLNSLLILKGKLDLLESQLKLRKRVQARQARRGVGSDGEDDEDEDDENVIYVDGEGDEGSGSGAARRGGLLEDDDEIDDVLLMNGIAGDSDDEEDDVSVGDDDDDEGEESLDEDEVNFDDVDESMGEDDESDVEAAPPAKKLKGTK</sequence>
<dbReference type="GO" id="GO:0000462">
    <property type="term" value="P:maturation of SSU-rRNA from tricistronic rRNA transcript (SSU-rRNA, 5.8S rRNA, LSU-rRNA)"/>
    <property type="evidence" value="ECO:0007669"/>
    <property type="project" value="TreeGrafter"/>
</dbReference>
<feature type="domain" description="Small-subunit processome Utp12" evidence="5">
    <location>
        <begin position="178"/>
        <end position="280"/>
    </location>
</feature>
<dbReference type="GO" id="GO:0005730">
    <property type="term" value="C:nucleolus"/>
    <property type="evidence" value="ECO:0007669"/>
    <property type="project" value="TreeGrafter"/>
</dbReference>
<name>A0AAE8SXT0_9PEZI</name>
<feature type="region of interest" description="Disordered" evidence="4">
    <location>
        <begin position="315"/>
        <end position="410"/>
    </location>
</feature>
<dbReference type="Proteomes" id="UP001187682">
    <property type="component" value="Unassembled WGS sequence"/>
</dbReference>
<evidence type="ECO:0000256" key="1">
    <source>
        <dbReference type="ARBA" id="ARBA00004123"/>
    </source>
</evidence>
<keyword evidence="2" id="KW-0539">Nucleus</keyword>
<evidence type="ECO:0000256" key="4">
    <source>
        <dbReference type="SAM" id="MobiDB-lite"/>
    </source>
</evidence>
<evidence type="ECO:0000259" key="5">
    <source>
        <dbReference type="Pfam" id="PF04003"/>
    </source>
</evidence>
<accession>A0AAE8SXT0</accession>
<comment type="similarity">
    <text evidence="3">Belongs to the UTP5 family.</text>
</comment>
<protein>
    <submittedName>
        <fullName evidence="6">Related to UTP5 protein</fullName>
    </submittedName>
</protein>
<dbReference type="EMBL" id="ONZQ02000012">
    <property type="protein sequence ID" value="SPO05113.1"/>
    <property type="molecule type" value="Genomic_DNA"/>
</dbReference>
<dbReference type="InterPro" id="IPR052414">
    <property type="entry name" value="U3_snoRNA-assoc_WDR"/>
</dbReference>
<dbReference type="InterPro" id="IPR007148">
    <property type="entry name" value="SSU_processome_Utp12"/>
</dbReference>
<proteinExistence type="inferred from homology"/>
<reference evidence="6" key="1">
    <citation type="submission" date="2018-03" db="EMBL/GenBank/DDBJ databases">
        <authorList>
            <person name="Guldener U."/>
        </authorList>
    </citation>
    <scope>NUCLEOTIDE SEQUENCE</scope>
</reference>
<organism evidence="6 7">
    <name type="scientific">Cephalotrichum gorgonifer</name>
    <dbReference type="NCBI Taxonomy" id="2041049"/>
    <lineage>
        <taxon>Eukaryota</taxon>
        <taxon>Fungi</taxon>
        <taxon>Dikarya</taxon>
        <taxon>Ascomycota</taxon>
        <taxon>Pezizomycotina</taxon>
        <taxon>Sordariomycetes</taxon>
        <taxon>Hypocreomycetidae</taxon>
        <taxon>Microascales</taxon>
        <taxon>Microascaceae</taxon>
        <taxon>Cephalotrichum</taxon>
    </lineage>
</organism>
<dbReference type="PANTHER" id="PTHR44267">
    <property type="entry name" value="WD REPEAT-CONTAINING PROTEIN 43"/>
    <property type="match status" value="1"/>
</dbReference>
<dbReference type="AlphaFoldDB" id="A0AAE8SXT0"/>
<gene>
    <name evidence="6" type="ORF">DNG_07798</name>
</gene>
<dbReference type="Pfam" id="PF04003">
    <property type="entry name" value="Utp12"/>
    <property type="match status" value="1"/>
</dbReference>
<feature type="compositionally biased region" description="Acidic residues" evidence="4">
    <location>
        <begin position="61"/>
        <end position="88"/>
    </location>
</feature>
<keyword evidence="7" id="KW-1185">Reference proteome</keyword>
<evidence type="ECO:0000313" key="7">
    <source>
        <dbReference type="Proteomes" id="UP001187682"/>
    </source>
</evidence>
<evidence type="ECO:0000256" key="3">
    <source>
        <dbReference type="ARBA" id="ARBA00038335"/>
    </source>
</evidence>
<feature type="compositionally biased region" description="Basic and acidic residues" evidence="4">
    <location>
        <begin position="89"/>
        <end position="104"/>
    </location>
</feature>
<evidence type="ECO:0000256" key="2">
    <source>
        <dbReference type="ARBA" id="ARBA00023242"/>
    </source>
</evidence>
<evidence type="ECO:0000313" key="6">
    <source>
        <dbReference type="EMBL" id="SPO05113.1"/>
    </source>
</evidence>
<feature type="compositionally biased region" description="Acidic residues" evidence="4">
    <location>
        <begin position="353"/>
        <end position="397"/>
    </location>
</feature>
<comment type="subcellular location">
    <subcellularLocation>
        <location evidence="1">Nucleus</location>
    </subcellularLocation>
</comment>
<dbReference type="PANTHER" id="PTHR44267:SF1">
    <property type="entry name" value="WD REPEAT-CONTAINING PROTEIN 43"/>
    <property type="match status" value="1"/>
</dbReference>
<feature type="region of interest" description="Disordered" evidence="4">
    <location>
        <begin position="1"/>
        <end position="124"/>
    </location>
</feature>
<comment type="caution">
    <text evidence="6">The sequence shown here is derived from an EMBL/GenBank/DDBJ whole genome shotgun (WGS) entry which is preliminary data.</text>
</comment>